<proteinExistence type="predicted"/>
<keyword evidence="3" id="KW-1185">Reference proteome</keyword>
<dbReference type="Pfam" id="PF20420">
    <property type="entry name" value="DUF6702"/>
    <property type="match status" value="1"/>
</dbReference>
<protein>
    <submittedName>
        <fullName evidence="2">Uncharacterized protein</fullName>
    </submittedName>
</protein>
<feature type="signal peptide" evidence="1">
    <location>
        <begin position="1"/>
        <end position="24"/>
    </location>
</feature>
<evidence type="ECO:0000313" key="2">
    <source>
        <dbReference type="EMBL" id="WAJ69452.1"/>
    </source>
</evidence>
<dbReference type="InterPro" id="IPR046525">
    <property type="entry name" value="DUF6702"/>
</dbReference>
<dbReference type="EMBL" id="CP109965">
    <property type="protein sequence ID" value="WAJ69452.1"/>
    <property type="molecule type" value="Genomic_DNA"/>
</dbReference>
<evidence type="ECO:0000256" key="1">
    <source>
        <dbReference type="SAM" id="SignalP"/>
    </source>
</evidence>
<dbReference type="Proteomes" id="UP001163726">
    <property type="component" value="Chromosome"/>
</dbReference>
<reference evidence="2" key="1">
    <citation type="submission" date="2022-10" db="EMBL/GenBank/DDBJ databases">
        <title>Catenovulum adriacola sp. nov. isolated in the Harbour of Susak.</title>
        <authorList>
            <person name="Schoch T."/>
            <person name="Reich S.J."/>
            <person name="Stoeferle S."/>
            <person name="Flaiz M."/>
            <person name="Kazda M."/>
            <person name="Riedel C.U."/>
            <person name="Duerre P."/>
        </authorList>
    </citation>
    <scope>NUCLEOTIDE SEQUENCE</scope>
    <source>
        <strain evidence="2">TS8</strain>
    </source>
</reference>
<accession>A0ABY7AJN5</accession>
<name>A0ABY7AJN5_9ALTE</name>
<organism evidence="2 3">
    <name type="scientific">Catenovulum adriaticum</name>
    <dbReference type="NCBI Taxonomy" id="2984846"/>
    <lineage>
        <taxon>Bacteria</taxon>
        <taxon>Pseudomonadati</taxon>
        <taxon>Pseudomonadota</taxon>
        <taxon>Gammaproteobacteria</taxon>
        <taxon>Alteromonadales</taxon>
        <taxon>Alteromonadaceae</taxon>
        <taxon>Catenovulum</taxon>
    </lineage>
</organism>
<dbReference type="RefSeq" id="WP_268073685.1">
    <property type="nucleotide sequence ID" value="NZ_CP109965.1"/>
</dbReference>
<feature type="chain" id="PRO_5045779653" evidence="1">
    <location>
        <begin position="25"/>
        <end position="171"/>
    </location>
</feature>
<evidence type="ECO:0000313" key="3">
    <source>
        <dbReference type="Proteomes" id="UP001163726"/>
    </source>
</evidence>
<gene>
    <name evidence="2" type="ORF">OLW01_09715</name>
</gene>
<keyword evidence="1" id="KW-0732">Signal</keyword>
<sequence>MKQNSNTLLSSLALMFLLPLNSQADTEPSSSSSELSVDDETVKLALKVNRKLIENDLVEVEHIPNIDVLDLKAYQTYLEYYFQEYLPVTKNEGEPVNLSIKSADLDGETVVFNFEAPLEDADMLSINNRVLFDSNEEQVNKVLVEDNSYTFTNSVDEPLIVWQKGHADSLV</sequence>